<organism evidence="2 3">
    <name type="scientific">Lysobacter cavernae</name>
    <dbReference type="NCBI Taxonomy" id="1685901"/>
    <lineage>
        <taxon>Bacteria</taxon>
        <taxon>Pseudomonadati</taxon>
        <taxon>Pseudomonadota</taxon>
        <taxon>Gammaproteobacteria</taxon>
        <taxon>Lysobacterales</taxon>
        <taxon>Lysobacteraceae</taxon>
        <taxon>Lysobacter</taxon>
    </lineage>
</organism>
<accession>A0ABV7RM44</accession>
<dbReference type="InterPro" id="IPR049368">
    <property type="entry name" value="FkbO_Hyg5-like_N"/>
</dbReference>
<comment type="caution">
    <text evidence="2">The sequence shown here is derived from an EMBL/GenBank/DDBJ whole genome shotgun (WGS) entry which is preliminary data.</text>
</comment>
<dbReference type="CDD" id="cd06153">
    <property type="entry name" value="YjgF_YER057c_UK114_like_5"/>
    <property type="match status" value="1"/>
</dbReference>
<gene>
    <name evidence="2" type="ORF">ACFOLC_06645</name>
</gene>
<reference evidence="3" key="1">
    <citation type="journal article" date="2019" name="Int. J. Syst. Evol. Microbiol.">
        <title>The Global Catalogue of Microorganisms (GCM) 10K type strain sequencing project: providing services to taxonomists for standard genome sequencing and annotation.</title>
        <authorList>
            <consortium name="The Broad Institute Genomics Platform"/>
            <consortium name="The Broad Institute Genome Sequencing Center for Infectious Disease"/>
            <person name="Wu L."/>
            <person name="Ma J."/>
        </authorList>
    </citation>
    <scope>NUCLEOTIDE SEQUENCE [LARGE SCALE GENOMIC DNA]</scope>
    <source>
        <strain evidence="3">KCTC 42875</strain>
    </source>
</reference>
<dbReference type="InterPro" id="IPR035959">
    <property type="entry name" value="RutC-like_sf"/>
</dbReference>
<keyword evidence="3" id="KW-1185">Reference proteome</keyword>
<proteinExistence type="predicted"/>
<dbReference type="RefSeq" id="WP_386758433.1">
    <property type="nucleotide sequence ID" value="NZ_JBHRXK010000002.1"/>
</dbReference>
<dbReference type="SUPFAM" id="SSF55298">
    <property type="entry name" value="YjgF-like"/>
    <property type="match status" value="1"/>
</dbReference>
<dbReference type="Pfam" id="PF21168">
    <property type="entry name" value="FkbO_Hyg5-like_N"/>
    <property type="match status" value="1"/>
</dbReference>
<feature type="domain" description="Chorismatase FkbO/Hyg5-like N-terminal" evidence="1">
    <location>
        <begin position="69"/>
        <end position="201"/>
    </location>
</feature>
<protein>
    <submittedName>
        <fullName evidence="2">Pteridine-dependent deoxygenase</fullName>
    </submittedName>
</protein>
<evidence type="ECO:0000313" key="3">
    <source>
        <dbReference type="Proteomes" id="UP001595740"/>
    </source>
</evidence>
<dbReference type="Proteomes" id="UP001595740">
    <property type="component" value="Unassembled WGS sequence"/>
</dbReference>
<sequence length="347" mass="36939">MSAVRSLGVTPPRLAVDYVDAASVDGTPQALLAADDTLAVFGFGAAAPYHDDPRYLRVALEPFGAASFEVWRGAGPVTHGRDGDIAWAQDGALLFGAIELDERPGSGIGGTDIEATAAAIYAQLPAFLQQRGYPHLLRVWNYLDGITVGEGDDERYRVFCVGRARGLGAVDPAMLPAATAVGQVTAGHADDVPRLQVYWLAARSPGTPLENPRQVSAYRYPRQYGPQPPSFARAMLPPAGAAMPLLLSGTAAIVGHESRHADSVLTQLDETLANFDSLLAAARAQRPDLPPHFGVHSRLKVYVRNQDELAQVAAALDARLGPGVPRIVLHAAVCRRELRIEIDGVHA</sequence>
<evidence type="ECO:0000259" key="1">
    <source>
        <dbReference type="Pfam" id="PF21168"/>
    </source>
</evidence>
<dbReference type="EMBL" id="JBHRXK010000002">
    <property type="protein sequence ID" value="MFC3550694.1"/>
    <property type="molecule type" value="Genomic_DNA"/>
</dbReference>
<dbReference type="Gene3D" id="3.30.1330.40">
    <property type="entry name" value="RutC-like"/>
    <property type="match status" value="1"/>
</dbReference>
<evidence type="ECO:0000313" key="2">
    <source>
        <dbReference type="EMBL" id="MFC3550694.1"/>
    </source>
</evidence>
<name>A0ABV7RM44_9GAMM</name>